<dbReference type="Proteomes" id="UP000282460">
    <property type="component" value="Unassembled WGS sequence"/>
</dbReference>
<sequence length="448" mass="47659">MSFSRRRAHRPPALFAAAGLTASAIFVLAGCSASGGGDSNADGDFSGEELTVLLISSHEGASEWLSTEFEKETGAKINPVIVPYDEIGSKLALDQQSGANTIDVAAPWYVSLGDLAADGAIQDLSEWIDSEEALDTEDFIPSIYEPYSEVDGKRYGVPFDGDTHVLFYNKEILERNGFTAPPATWDEYLEQSKTITENEKGDGVYGAAIFGQKSPLILGASFANRLAGFGGEFLDDNGQPVINSAEAVAAAQSLVDINDYALPTPAETDFGAGNSAWFAGKVGFIENWTDLGVRSQDPESGSEVIDKWGVSFLPTGGDNTESRASLVAGFSWVVAANTEKTELAKTFIEWAASSEVNEALLTATPPTGIDPNRISSLESDSYGTEYPELQGVNRATLEGALAWPTGEHATELAQILTDELAKLIAGEGGTAQEALDRVQDEWEEILGS</sequence>
<dbReference type="InterPro" id="IPR050490">
    <property type="entry name" value="Bact_solute-bd_prot1"/>
</dbReference>
<dbReference type="AlphaFoldDB" id="A0A3L7IVY3"/>
<proteinExistence type="predicted"/>
<dbReference type="InterPro" id="IPR006059">
    <property type="entry name" value="SBP"/>
</dbReference>
<dbReference type="EMBL" id="RCWJ01000005">
    <property type="protein sequence ID" value="RLQ81162.1"/>
    <property type="molecule type" value="Genomic_DNA"/>
</dbReference>
<dbReference type="PANTHER" id="PTHR43649:SF12">
    <property type="entry name" value="DIACETYLCHITOBIOSE BINDING PROTEIN DASA"/>
    <property type="match status" value="1"/>
</dbReference>
<dbReference type="PROSITE" id="PS51257">
    <property type="entry name" value="PROKAR_LIPOPROTEIN"/>
    <property type="match status" value="1"/>
</dbReference>
<comment type="caution">
    <text evidence="2">The sequence shown here is derived from an EMBL/GenBank/DDBJ whole genome shotgun (WGS) entry which is preliminary data.</text>
</comment>
<feature type="chain" id="PRO_5039444475" evidence="1">
    <location>
        <begin position="30"/>
        <end position="448"/>
    </location>
</feature>
<evidence type="ECO:0000313" key="2">
    <source>
        <dbReference type="EMBL" id="RLQ81162.1"/>
    </source>
</evidence>
<evidence type="ECO:0000313" key="3">
    <source>
        <dbReference type="Proteomes" id="UP000282460"/>
    </source>
</evidence>
<feature type="signal peptide" evidence="1">
    <location>
        <begin position="1"/>
        <end position="29"/>
    </location>
</feature>
<keyword evidence="1" id="KW-0732">Signal</keyword>
<evidence type="ECO:0000256" key="1">
    <source>
        <dbReference type="SAM" id="SignalP"/>
    </source>
</evidence>
<keyword evidence="3" id="KW-1185">Reference proteome</keyword>
<accession>A0A3L7IVY3</accession>
<dbReference type="RefSeq" id="WP_121660636.1">
    <property type="nucleotide sequence ID" value="NZ_BMEK01000004.1"/>
</dbReference>
<name>A0A3L7IVY3_9MICO</name>
<gene>
    <name evidence="2" type="ORF">D9V28_15615</name>
</gene>
<dbReference type="Pfam" id="PF01547">
    <property type="entry name" value="SBP_bac_1"/>
    <property type="match status" value="1"/>
</dbReference>
<reference evidence="2 3" key="1">
    <citation type="submission" date="2018-10" db="EMBL/GenBank/DDBJ databases">
        <authorList>
            <person name="Li J."/>
        </authorList>
    </citation>
    <scope>NUCLEOTIDE SEQUENCE [LARGE SCALE GENOMIC DNA]</scope>
    <source>
        <strain evidence="2 3">ZD1-4</strain>
    </source>
</reference>
<organism evidence="2 3">
    <name type="scientific">Mycetocola zhadangensis</name>
    <dbReference type="NCBI Taxonomy" id="1164595"/>
    <lineage>
        <taxon>Bacteria</taxon>
        <taxon>Bacillati</taxon>
        <taxon>Actinomycetota</taxon>
        <taxon>Actinomycetes</taxon>
        <taxon>Micrococcales</taxon>
        <taxon>Microbacteriaceae</taxon>
        <taxon>Mycetocola</taxon>
    </lineage>
</organism>
<dbReference type="Gene3D" id="3.40.190.10">
    <property type="entry name" value="Periplasmic binding protein-like II"/>
    <property type="match status" value="2"/>
</dbReference>
<dbReference type="OrthoDB" id="9780991at2"/>
<dbReference type="PANTHER" id="PTHR43649">
    <property type="entry name" value="ARABINOSE-BINDING PROTEIN-RELATED"/>
    <property type="match status" value="1"/>
</dbReference>
<dbReference type="SUPFAM" id="SSF53850">
    <property type="entry name" value="Periplasmic binding protein-like II"/>
    <property type="match status" value="1"/>
</dbReference>
<protein>
    <submittedName>
        <fullName evidence="2">Sugar ABC transporter substrate-binding protein</fullName>
    </submittedName>
</protein>
<dbReference type="CDD" id="cd13585">
    <property type="entry name" value="PBP2_TMBP_like"/>
    <property type="match status" value="1"/>
</dbReference>